<comment type="similarity">
    <text evidence="1">Belongs to the HupF/HypC family.</text>
</comment>
<accession>A0A0S6UBU5</accession>
<dbReference type="GO" id="GO:0051604">
    <property type="term" value="P:protein maturation"/>
    <property type="evidence" value="ECO:0007669"/>
    <property type="project" value="TreeGrafter"/>
</dbReference>
<dbReference type="GO" id="GO:1902670">
    <property type="term" value="F:carbon dioxide binding"/>
    <property type="evidence" value="ECO:0007669"/>
    <property type="project" value="TreeGrafter"/>
</dbReference>
<evidence type="ECO:0000313" key="2">
    <source>
        <dbReference type="EMBL" id="GAF25400.1"/>
    </source>
</evidence>
<dbReference type="InterPro" id="IPR001109">
    <property type="entry name" value="Hydrogenase_HupF/HypC"/>
</dbReference>
<dbReference type="AlphaFoldDB" id="A0A0S6UBU5"/>
<dbReference type="SUPFAM" id="SSF159127">
    <property type="entry name" value="HupF/HypC-like"/>
    <property type="match status" value="1"/>
</dbReference>
<dbReference type="Gene3D" id="2.30.30.140">
    <property type="match status" value="1"/>
</dbReference>
<evidence type="ECO:0000256" key="1">
    <source>
        <dbReference type="ARBA" id="ARBA00006018"/>
    </source>
</evidence>
<protein>
    <submittedName>
        <fullName evidence="2">Hydrogenase maturation factor</fullName>
    </submittedName>
</protein>
<dbReference type="Pfam" id="PF01455">
    <property type="entry name" value="HupF_HypC"/>
    <property type="match status" value="1"/>
</dbReference>
<gene>
    <name evidence="2" type="ORF">MTY_0733</name>
</gene>
<reference evidence="2" key="1">
    <citation type="journal article" date="2014" name="Gene">
        <title>Genome-guided analysis of transformation efficiency and carbon dioxide assimilation by Moorella thermoacetica Y72.</title>
        <authorList>
            <person name="Tsukahara K."/>
            <person name="Kita A."/>
            <person name="Nakashimada Y."/>
            <person name="Hoshino T."/>
            <person name="Murakami K."/>
        </authorList>
    </citation>
    <scope>NUCLEOTIDE SEQUENCE [LARGE SCALE GENOMIC DNA]</scope>
    <source>
        <strain evidence="2">Y72</strain>
    </source>
</reference>
<dbReference type="EMBL" id="DF238840">
    <property type="protein sequence ID" value="GAF25400.1"/>
    <property type="molecule type" value="Genomic_DNA"/>
</dbReference>
<proteinExistence type="inferred from homology"/>
<dbReference type="PANTHER" id="PTHR35177:SF2">
    <property type="entry name" value="HYDROGENASE MATURATION FACTOR HYBG"/>
    <property type="match status" value="1"/>
</dbReference>
<sequence length="86" mass="9331">MPEVATMCLGIVGKVIKVTAADDTAIIDVHGARREISIALLGQVKVGDYVLVHAGFAIEKIDLKEAEQMVKMWEEQLNDVTPGQVL</sequence>
<name>A0A0S6UBU5_NEOTH</name>
<organism evidence="2">
    <name type="scientific">Moorella thermoacetica Y72</name>
    <dbReference type="NCBI Taxonomy" id="1325331"/>
    <lineage>
        <taxon>Bacteria</taxon>
        <taxon>Bacillati</taxon>
        <taxon>Bacillota</taxon>
        <taxon>Clostridia</taxon>
        <taxon>Neomoorellales</taxon>
        <taxon>Neomoorellaceae</taxon>
        <taxon>Neomoorella</taxon>
    </lineage>
</organism>
<dbReference type="Proteomes" id="UP000063718">
    <property type="component" value="Unassembled WGS sequence"/>
</dbReference>
<dbReference type="GO" id="GO:0005506">
    <property type="term" value="F:iron ion binding"/>
    <property type="evidence" value="ECO:0007669"/>
    <property type="project" value="TreeGrafter"/>
</dbReference>
<dbReference type="FunFam" id="2.30.30.140:FF:000022">
    <property type="entry name" value="Hydrogenase assembly chaperone HybG"/>
    <property type="match status" value="1"/>
</dbReference>
<dbReference type="NCBIfam" id="TIGR00074">
    <property type="entry name" value="hypC_hupF"/>
    <property type="match status" value="1"/>
</dbReference>
<dbReference type="PRINTS" id="PR00445">
    <property type="entry name" value="HUPFHYPC"/>
</dbReference>
<dbReference type="PANTHER" id="PTHR35177">
    <property type="entry name" value="HYDROGENASE MATURATION FACTOR HYBG"/>
    <property type="match status" value="1"/>
</dbReference>